<evidence type="ECO:0008006" key="3">
    <source>
        <dbReference type="Google" id="ProtNLM"/>
    </source>
</evidence>
<dbReference type="InterPro" id="IPR011044">
    <property type="entry name" value="Quino_amine_DH_bsu"/>
</dbReference>
<proteinExistence type="predicted"/>
<dbReference type="RefSeq" id="WP_264512216.1">
    <property type="nucleotide sequence ID" value="NZ_JAPDDR010000003.1"/>
</dbReference>
<name>A0ABT3G0I4_9BACT</name>
<dbReference type="InterPro" id="IPR011047">
    <property type="entry name" value="Quinoprotein_ADH-like_sf"/>
</dbReference>
<dbReference type="Gene3D" id="2.60.40.2030">
    <property type="match status" value="1"/>
</dbReference>
<evidence type="ECO:0000313" key="1">
    <source>
        <dbReference type="EMBL" id="MCW1913104.1"/>
    </source>
</evidence>
<dbReference type="InterPro" id="IPR015943">
    <property type="entry name" value="WD40/YVTN_repeat-like_dom_sf"/>
</dbReference>
<evidence type="ECO:0000313" key="2">
    <source>
        <dbReference type="Proteomes" id="UP001165653"/>
    </source>
</evidence>
<dbReference type="SUPFAM" id="SSF141072">
    <property type="entry name" value="CalX-like"/>
    <property type="match status" value="1"/>
</dbReference>
<dbReference type="PANTHER" id="PTHR36220">
    <property type="entry name" value="UNNAMED PRODUCT"/>
    <property type="match status" value="1"/>
</dbReference>
<accession>A0ABT3G0I4</accession>
<dbReference type="Proteomes" id="UP001165653">
    <property type="component" value="Unassembled WGS sequence"/>
</dbReference>
<comment type="caution">
    <text evidence="1">The sequence shown here is derived from an EMBL/GenBank/DDBJ whole genome shotgun (WGS) entry which is preliminary data.</text>
</comment>
<keyword evidence="2" id="KW-1185">Reference proteome</keyword>
<dbReference type="PANTHER" id="PTHR36220:SF1">
    <property type="entry name" value="GAMMA TUBULIN COMPLEX COMPONENT C-TERMINAL DOMAIN-CONTAINING PROTEIN"/>
    <property type="match status" value="1"/>
</dbReference>
<reference evidence="1" key="1">
    <citation type="submission" date="2022-10" db="EMBL/GenBank/DDBJ databases">
        <title>Luteolibacter sp. GHJ8, whole genome shotgun sequencing project.</title>
        <authorList>
            <person name="Zhao G."/>
            <person name="Shen L."/>
        </authorList>
    </citation>
    <scope>NUCLEOTIDE SEQUENCE</scope>
    <source>
        <strain evidence="1">GHJ8</strain>
    </source>
</reference>
<dbReference type="InterPro" id="IPR038081">
    <property type="entry name" value="CalX-like_sf"/>
</dbReference>
<protein>
    <recommendedName>
        <fullName evidence="3">Outer membrane protein assembly factor BamB</fullName>
    </recommendedName>
</protein>
<dbReference type="Gene3D" id="2.130.10.10">
    <property type="entry name" value="YVTN repeat-like/Quinoprotein amine dehydrogenase"/>
    <property type="match status" value="2"/>
</dbReference>
<dbReference type="SUPFAM" id="SSF50969">
    <property type="entry name" value="YVTN repeat-like/Quinoprotein amine dehydrogenase"/>
    <property type="match status" value="1"/>
</dbReference>
<organism evidence="1 2">
    <name type="scientific">Luteolibacter rhizosphaerae</name>
    <dbReference type="NCBI Taxonomy" id="2989719"/>
    <lineage>
        <taxon>Bacteria</taxon>
        <taxon>Pseudomonadati</taxon>
        <taxon>Verrucomicrobiota</taxon>
        <taxon>Verrucomicrobiia</taxon>
        <taxon>Verrucomicrobiales</taxon>
        <taxon>Verrucomicrobiaceae</taxon>
        <taxon>Luteolibacter</taxon>
    </lineage>
</organism>
<sequence>MLPRLLTPLCLGLYLGHAHGDELTASGGQWSRYKSDSQPGSNLGNLVSRGDEIQVNGIYQLKVNHETGAADQAARPSFNPNTDLIVADGDSPVFWTRSWAEPSGAISVRDWTTGAVIGTAAVPQEMTHARFHIDQHGVVMIGNGKVGVCGHNGENAQVAAAPISMSGFQTRIDASSQAFAVSFETASTFNRRIEVYDRSTLAFQGGWGNTGYPVGLEGNLLACQTGNAVTVRELPSLSVRASIPLQPNGGLLDLQMVDGGLWLLQRAGNPFEKEFRYYDLSNPSAPAAANRLTPPAWSSYLGGLHVPLLASDDFIAFIADDKSVWVWSQGEEGPVASIVPSGAGREGQAAGFKVKLSHASATAAQVQVSAQSASAMEGQDFQAFSMTVTIPAGALESSEQQINILEDTVLEPNESLILASGTTSGCVVEETKVPLKIKANGFNATVHRKFLNNGSVRVSDVWGVEGGNLVATVYGFPQMGTDYGRTVTIDAASGAITSEMAGSTDYLSNDTREVVDGMLFRNSTHTVSAWQVPGFQSIASNVSSGGKALAPINSQHLLASASEPQRILVTKISDGSAVASKTLEASGGDAVVAQTMAGVNGRAVVLAYIGTHPEGGNALFFQILHPSTLEVIRTFTWPYYHPKLGTSPKLVSAGGRHAIFASNHAISAMDTMTGEWLWSTSTRHQSSLGVDYCISGDVLAVRGISLNDASDEFSRFRFYDLKSGALLEDLRFEEVSGKPLFAVSRTEIQATPTGFLLMNGGQAVSLTTTPTRPNVEVLAEAFEDNRSGEVRIVPKENFSGSHTLVIDEYAETLEDLSTSGRLIGTLPRQIELTAAGASMPLDCRRPANASELARLRAMSPGSMGAAAGFGTATVTTHVEPMVEQLFFTGAPARQTHSTPLATGAQVLAVGYPTEPDQAGRPTGLVDLYDTSTGAYLRTINAPANAVAMSFGASLAITGNRIVIGAPGNNTGYPSMPGKVFVFDLTSGAMLKELKLGKTMAFGASIAANESWIAVGAPGTYRVLPPTGQSGRKLVPGTVAVFDATTYKMRYKSTTKGEMLGWSVALKGDTLFAGAPMASLALPSFTAFAGIVRPYALPKGKTKGKALPILGALRPMERGRYGERISASSTLLAVYASPGADGHAGLQLHAQENLLQVAVLGVPGDDLEEECGLHVTDSLVFNGSPGEPLRIFDLDDARPELSYSLPFVRDIKTDATHFYWADKLPHRAPLPAAAASGASMAKSTIANHGDQNLDGRVDEIDLLIQTRSTKGLPVSIESSTAVAGMEGVRSFRFALDADIPEGSEVEFEYTTNLSDWSPLLSWDSASSRWLDAKGAAIGAVGGENWFYEWQASAGKVFFRTRVNDGE</sequence>
<dbReference type="EMBL" id="JAPDDR010000003">
    <property type="protein sequence ID" value="MCW1913104.1"/>
    <property type="molecule type" value="Genomic_DNA"/>
</dbReference>
<gene>
    <name evidence="1" type="ORF">OJ996_05950</name>
</gene>
<dbReference type="SUPFAM" id="SSF50998">
    <property type="entry name" value="Quinoprotein alcohol dehydrogenase-like"/>
    <property type="match status" value="2"/>
</dbReference>